<evidence type="ECO:0000256" key="3">
    <source>
        <dbReference type="ARBA" id="ARBA00022729"/>
    </source>
</evidence>
<dbReference type="EMBL" id="CACVKT020003564">
    <property type="protein sequence ID" value="CAC5384429.1"/>
    <property type="molecule type" value="Genomic_DNA"/>
</dbReference>
<accession>A0A6J8BNZ9</accession>
<evidence type="ECO:0000259" key="4">
    <source>
        <dbReference type="PROSITE" id="PS50871"/>
    </source>
</evidence>
<dbReference type="Pfam" id="PF00386">
    <property type="entry name" value="C1q"/>
    <property type="match status" value="1"/>
</dbReference>
<dbReference type="AlphaFoldDB" id="A0A6J8BNZ9"/>
<dbReference type="PANTHER" id="PTHR22923">
    <property type="entry name" value="CEREBELLIN-RELATED"/>
    <property type="match status" value="1"/>
</dbReference>
<protein>
    <submittedName>
        <fullName evidence="5">C1QL</fullName>
    </submittedName>
</protein>
<dbReference type="SUPFAM" id="SSF49842">
    <property type="entry name" value="TNF-like"/>
    <property type="match status" value="1"/>
</dbReference>
<dbReference type="InterPro" id="IPR001073">
    <property type="entry name" value="C1q_dom"/>
</dbReference>
<evidence type="ECO:0000313" key="5">
    <source>
        <dbReference type="EMBL" id="CAC5384429.1"/>
    </source>
</evidence>
<gene>
    <name evidence="5" type="ORF">MCOR_20067</name>
</gene>
<name>A0A6J8BNZ9_MYTCO</name>
<keyword evidence="3" id="KW-0732">Signal</keyword>
<comment type="subcellular location">
    <subcellularLocation>
        <location evidence="1">Secreted</location>
    </subcellularLocation>
</comment>
<dbReference type="PROSITE" id="PS50871">
    <property type="entry name" value="C1Q"/>
    <property type="match status" value="1"/>
</dbReference>
<proteinExistence type="predicted"/>
<evidence type="ECO:0000256" key="1">
    <source>
        <dbReference type="ARBA" id="ARBA00004613"/>
    </source>
</evidence>
<dbReference type="SMART" id="SM00110">
    <property type="entry name" value="C1Q"/>
    <property type="match status" value="1"/>
</dbReference>
<dbReference type="OrthoDB" id="6077627at2759"/>
<evidence type="ECO:0000313" key="6">
    <source>
        <dbReference type="Proteomes" id="UP000507470"/>
    </source>
</evidence>
<dbReference type="Proteomes" id="UP000507470">
    <property type="component" value="Unassembled WGS sequence"/>
</dbReference>
<keyword evidence="2" id="KW-0964">Secreted</keyword>
<dbReference type="InterPro" id="IPR050822">
    <property type="entry name" value="Cerebellin_Synaptic_Org"/>
</dbReference>
<dbReference type="Gene3D" id="2.60.120.40">
    <property type="match status" value="1"/>
</dbReference>
<dbReference type="PRINTS" id="PR00007">
    <property type="entry name" value="COMPLEMNTC1Q"/>
</dbReference>
<feature type="domain" description="C1q" evidence="4">
    <location>
        <begin position="27"/>
        <end position="158"/>
    </location>
</feature>
<sequence length="158" mass="17076">MKSIQYQLKLVEDNDEKCDCNHSPSTPSFGKVGFLVSNSGSLQNVGNDAIVVYDTVTTNLGGGYDKSTGVFTAPVEGLYYFSWTVLAFAGKSFYTQLKLNDIVVAKNHAGATGIATHMPSSQSAVLQMKKNDKASIRVHSGGLYMIGDKWSTFSGYKI</sequence>
<dbReference type="GO" id="GO:0005576">
    <property type="term" value="C:extracellular region"/>
    <property type="evidence" value="ECO:0007669"/>
    <property type="project" value="UniProtKB-SubCell"/>
</dbReference>
<reference evidence="5 6" key="1">
    <citation type="submission" date="2020-06" db="EMBL/GenBank/DDBJ databases">
        <authorList>
            <person name="Li R."/>
            <person name="Bekaert M."/>
        </authorList>
    </citation>
    <scope>NUCLEOTIDE SEQUENCE [LARGE SCALE GENOMIC DNA]</scope>
    <source>
        <strain evidence="6">wild</strain>
    </source>
</reference>
<dbReference type="PANTHER" id="PTHR22923:SF116">
    <property type="entry name" value="C1Q DOMAIN-CONTAINING PROTEIN"/>
    <property type="match status" value="1"/>
</dbReference>
<keyword evidence="6" id="KW-1185">Reference proteome</keyword>
<organism evidence="5 6">
    <name type="scientific">Mytilus coruscus</name>
    <name type="common">Sea mussel</name>
    <dbReference type="NCBI Taxonomy" id="42192"/>
    <lineage>
        <taxon>Eukaryota</taxon>
        <taxon>Metazoa</taxon>
        <taxon>Spiralia</taxon>
        <taxon>Lophotrochozoa</taxon>
        <taxon>Mollusca</taxon>
        <taxon>Bivalvia</taxon>
        <taxon>Autobranchia</taxon>
        <taxon>Pteriomorphia</taxon>
        <taxon>Mytilida</taxon>
        <taxon>Mytiloidea</taxon>
        <taxon>Mytilidae</taxon>
        <taxon>Mytilinae</taxon>
        <taxon>Mytilus</taxon>
    </lineage>
</organism>
<dbReference type="InterPro" id="IPR008983">
    <property type="entry name" value="Tumour_necrosis_fac-like_dom"/>
</dbReference>
<evidence type="ECO:0000256" key="2">
    <source>
        <dbReference type="ARBA" id="ARBA00022525"/>
    </source>
</evidence>